<keyword evidence="3" id="KW-1185">Reference proteome</keyword>
<dbReference type="EMBL" id="NNRL01000143">
    <property type="protein sequence ID" value="OYR17750.1"/>
    <property type="molecule type" value="Genomic_DNA"/>
</dbReference>
<evidence type="ECO:0000313" key="3">
    <source>
        <dbReference type="Proteomes" id="UP000216478"/>
    </source>
</evidence>
<name>A0A256FSM4_9HYPH</name>
<organism evidence="2 3">
    <name type="scientific">Brucella grignonensis</name>
    <dbReference type="NCBI Taxonomy" id="94627"/>
    <lineage>
        <taxon>Bacteria</taxon>
        <taxon>Pseudomonadati</taxon>
        <taxon>Pseudomonadota</taxon>
        <taxon>Alphaproteobacteria</taxon>
        <taxon>Hyphomicrobiales</taxon>
        <taxon>Brucellaceae</taxon>
        <taxon>Brucella/Ochrobactrum group</taxon>
        <taxon>Brucella</taxon>
    </lineage>
</organism>
<comment type="caution">
    <text evidence="2">The sequence shown here is derived from an EMBL/GenBank/DDBJ whole genome shotgun (WGS) entry which is preliminary data.</text>
</comment>
<dbReference type="Proteomes" id="UP000216478">
    <property type="component" value="Unassembled WGS sequence"/>
</dbReference>
<evidence type="ECO:0000256" key="1">
    <source>
        <dbReference type="SAM" id="MobiDB-lite"/>
    </source>
</evidence>
<sequence length="72" mass="7631">MLVPDAGDDGTLQSKTGGTAGNVGRAATDVFPKRPHVFKAAADLSAIEIDGAASDRDHIQVLIHERFQFLRG</sequence>
<proteinExistence type="predicted"/>
<evidence type="ECO:0000313" key="2">
    <source>
        <dbReference type="EMBL" id="OYR17750.1"/>
    </source>
</evidence>
<gene>
    <name evidence="2" type="ORF">CEV33_4980</name>
</gene>
<dbReference type="AlphaFoldDB" id="A0A256FSM4"/>
<reference evidence="2 3" key="1">
    <citation type="submission" date="2017-07" db="EMBL/GenBank/DDBJ databases">
        <title>Phylogenetic study on the rhizospheric bacterium Ochrobactrum sp. A44.</title>
        <authorList>
            <person name="Krzyzanowska D.M."/>
            <person name="Ossowicki A."/>
            <person name="Rajewska M."/>
            <person name="Maciag T."/>
            <person name="Kaczynski Z."/>
            <person name="Czerwicka M."/>
            <person name="Jafra S."/>
        </authorList>
    </citation>
    <scope>NUCLEOTIDE SEQUENCE [LARGE SCALE GENOMIC DNA]</scope>
    <source>
        <strain evidence="2 3">OgA9a</strain>
    </source>
</reference>
<accession>A0A256FSM4</accession>
<protein>
    <submittedName>
        <fullName evidence="2">Uncharacterized protein</fullName>
    </submittedName>
</protein>
<feature type="region of interest" description="Disordered" evidence="1">
    <location>
        <begin position="1"/>
        <end position="26"/>
    </location>
</feature>